<feature type="domain" description="MoaB/Mog" evidence="7">
    <location>
        <begin position="177"/>
        <end position="315"/>
    </location>
</feature>
<name>A0A414Q0Q1_FUSMR</name>
<evidence type="ECO:0000313" key="8">
    <source>
        <dbReference type="EMBL" id="RHF74380.1"/>
    </source>
</evidence>
<keyword evidence="6" id="KW-0460">Magnesium</keyword>
<dbReference type="InterPro" id="IPR036688">
    <property type="entry name" value="MoeA_C_domain_IV_sf"/>
</dbReference>
<dbReference type="InterPro" id="IPR001453">
    <property type="entry name" value="MoaB/Mog_dom"/>
</dbReference>
<comment type="catalytic activity">
    <reaction evidence="5">
        <text>adenylyl-molybdopterin + molybdate = Mo-molybdopterin + AMP + H(+)</text>
        <dbReference type="Rhea" id="RHEA:35047"/>
        <dbReference type="ChEBI" id="CHEBI:15378"/>
        <dbReference type="ChEBI" id="CHEBI:36264"/>
        <dbReference type="ChEBI" id="CHEBI:62727"/>
        <dbReference type="ChEBI" id="CHEBI:71302"/>
        <dbReference type="ChEBI" id="CHEBI:456215"/>
        <dbReference type="EC" id="2.10.1.1"/>
    </reaction>
</comment>
<dbReference type="AlphaFoldDB" id="A0A414Q0Q1"/>
<comment type="cofactor">
    <cofactor evidence="6">
        <name>Mg(2+)</name>
        <dbReference type="ChEBI" id="CHEBI:18420"/>
    </cofactor>
</comment>
<evidence type="ECO:0000313" key="9">
    <source>
        <dbReference type="Proteomes" id="UP000284676"/>
    </source>
</evidence>
<dbReference type="Pfam" id="PF00994">
    <property type="entry name" value="MoCF_biosynth"/>
    <property type="match status" value="1"/>
</dbReference>
<keyword evidence="4 6" id="KW-0501">Molybdenum cofactor biosynthesis</keyword>
<evidence type="ECO:0000256" key="2">
    <source>
        <dbReference type="ARBA" id="ARBA00005046"/>
    </source>
</evidence>
<dbReference type="GO" id="GO:0061599">
    <property type="term" value="F:molybdopterin molybdotransferase activity"/>
    <property type="evidence" value="ECO:0007669"/>
    <property type="project" value="UniProtKB-UniRule"/>
</dbReference>
<evidence type="ECO:0000256" key="5">
    <source>
        <dbReference type="ARBA" id="ARBA00047317"/>
    </source>
</evidence>
<evidence type="ECO:0000259" key="7">
    <source>
        <dbReference type="SMART" id="SM00852"/>
    </source>
</evidence>
<dbReference type="Gene3D" id="2.170.190.11">
    <property type="entry name" value="Molybdopterin biosynthesis moea protein, domain 3"/>
    <property type="match status" value="1"/>
</dbReference>
<dbReference type="GO" id="GO:0006777">
    <property type="term" value="P:Mo-molybdopterin cofactor biosynthetic process"/>
    <property type="evidence" value="ECO:0007669"/>
    <property type="project" value="UniProtKB-UniRule"/>
</dbReference>
<dbReference type="Gene3D" id="2.40.340.10">
    <property type="entry name" value="MoeA, C-terminal, domain IV"/>
    <property type="match status" value="1"/>
</dbReference>
<dbReference type="UniPathway" id="UPA00344"/>
<keyword evidence="6" id="KW-0479">Metal-binding</keyword>
<dbReference type="NCBIfam" id="TIGR00177">
    <property type="entry name" value="molyb_syn"/>
    <property type="match status" value="1"/>
</dbReference>
<dbReference type="Pfam" id="PF03453">
    <property type="entry name" value="MoeA_N"/>
    <property type="match status" value="1"/>
</dbReference>
<protein>
    <recommendedName>
        <fullName evidence="6">Molybdopterin molybdenumtransferase</fullName>
        <ecNumber evidence="6">2.10.1.1</ecNumber>
    </recommendedName>
</protein>
<comment type="pathway">
    <text evidence="2 6">Cofactor biosynthesis; molybdopterin biosynthesis.</text>
</comment>
<dbReference type="EC" id="2.10.1.1" evidence="6"/>
<proteinExistence type="inferred from homology"/>
<evidence type="ECO:0000256" key="4">
    <source>
        <dbReference type="ARBA" id="ARBA00023150"/>
    </source>
</evidence>
<dbReference type="SUPFAM" id="SSF63867">
    <property type="entry name" value="MoeA C-terminal domain-like"/>
    <property type="match status" value="1"/>
</dbReference>
<comment type="caution">
    <text evidence="8">The sequence shown here is derived from an EMBL/GenBank/DDBJ whole genome shotgun (WGS) entry which is preliminary data.</text>
</comment>
<comment type="function">
    <text evidence="1 6">Catalyzes the insertion of molybdate into adenylated molybdopterin with the concomitant release of AMP.</text>
</comment>
<dbReference type="PANTHER" id="PTHR10192:SF5">
    <property type="entry name" value="GEPHYRIN"/>
    <property type="match status" value="1"/>
</dbReference>
<dbReference type="RefSeq" id="WP_118234032.1">
    <property type="nucleotide sequence ID" value="NZ_QRHL01000002.1"/>
</dbReference>
<dbReference type="InterPro" id="IPR005110">
    <property type="entry name" value="MoeA_linker/N"/>
</dbReference>
<dbReference type="Gene3D" id="3.90.105.10">
    <property type="entry name" value="Molybdopterin biosynthesis moea protein, domain 2"/>
    <property type="match status" value="1"/>
</dbReference>
<dbReference type="InterPro" id="IPR036425">
    <property type="entry name" value="MoaB/Mog-like_dom_sf"/>
</dbReference>
<dbReference type="SUPFAM" id="SSF53218">
    <property type="entry name" value="Molybdenum cofactor biosynthesis proteins"/>
    <property type="match status" value="1"/>
</dbReference>
<dbReference type="GO" id="GO:0005829">
    <property type="term" value="C:cytosol"/>
    <property type="evidence" value="ECO:0007669"/>
    <property type="project" value="TreeGrafter"/>
</dbReference>
<dbReference type="EMBL" id="QRHL01000002">
    <property type="protein sequence ID" value="RHF74380.1"/>
    <property type="molecule type" value="Genomic_DNA"/>
</dbReference>
<keyword evidence="6" id="KW-0500">Molybdenum</keyword>
<dbReference type="InterPro" id="IPR005111">
    <property type="entry name" value="MoeA_C_domain_IV"/>
</dbReference>
<reference evidence="8 9" key="1">
    <citation type="submission" date="2018-08" db="EMBL/GenBank/DDBJ databases">
        <title>A genome reference for cultivated species of the human gut microbiota.</title>
        <authorList>
            <person name="Zou Y."/>
            <person name="Xue W."/>
            <person name="Luo G."/>
        </authorList>
    </citation>
    <scope>NUCLEOTIDE SEQUENCE [LARGE SCALE GENOMIC DNA]</scope>
    <source>
        <strain evidence="8 9">AM25-1</strain>
    </source>
</reference>
<dbReference type="SUPFAM" id="SSF63882">
    <property type="entry name" value="MoeA N-terminal region -like"/>
    <property type="match status" value="1"/>
</dbReference>
<dbReference type="Proteomes" id="UP000284676">
    <property type="component" value="Unassembled WGS sequence"/>
</dbReference>
<gene>
    <name evidence="8" type="ORF">DW663_02640</name>
</gene>
<evidence type="ECO:0000256" key="1">
    <source>
        <dbReference type="ARBA" id="ARBA00002901"/>
    </source>
</evidence>
<keyword evidence="6 8" id="KW-0808">Transferase</keyword>
<dbReference type="SMART" id="SM00852">
    <property type="entry name" value="MoCF_biosynth"/>
    <property type="match status" value="1"/>
</dbReference>
<dbReference type="Pfam" id="PF03454">
    <property type="entry name" value="MoeA_C"/>
    <property type="match status" value="1"/>
</dbReference>
<accession>A0A414Q0Q1</accession>
<comment type="similarity">
    <text evidence="3 6">Belongs to the MoeA family.</text>
</comment>
<dbReference type="PANTHER" id="PTHR10192">
    <property type="entry name" value="MOLYBDOPTERIN BIOSYNTHESIS PROTEIN"/>
    <property type="match status" value="1"/>
</dbReference>
<dbReference type="InterPro" id="IPR036135">
    <property type="entry name" value="MoeA_linker/N_sf"/>
</dbReference>
<dbReference type="CDD" id="cd00887">
    <property type="entry name" value="MoeA"/>
    <property type="match status" value="1"/>
</dbReference>
<dbReference type="Gene3D" id="3.40.980.10">
    <property type="entry name" value="MoaB/Mog-like domain"/>
    <property type="match status" value="1"/>
</dbReference>
<sequence length="396" mass="43585">MKKNIEIEEAFKIFESSVKDIGIEKISISKGLGYILAEDIFSPINQPPFSKSAMDGVTLNSKNLKENFKFTIKSTIYAGDNCSISLGSNEIHRIMTGAKLPPDCDIVIPQEYCSFQGREVVIQKYGKKGDNICFLGEDFQRGELLLKKGEKLDYISLALLSSIGVTEIQVYKKIKIALIITGDEISNPWESLKEGKIFDSNGMLLTQRLKELGYEVDIFEYLEDSTLKVSQRLKELASKVDVIITTGGVSVGEKDIFHEAIDLAGGEKIFWRVNLKPGTPALFSLIDSCPVLSLSGNPFAACVTFEILGRTLLGFLQKDSLLPLKRNSGALLSDFSKGGDKRRFVRGKFCNGKIEIPDGLHSSYALGSMRGCNVLVEIPSGSNGVKSGDEVVIWEL</sequence>
<organism evidence="8 9">
    <name type="scientific">Fusobacterium mortiferum</name>
    <dbReference type="NCBI Taxonomy" id="850"/>
    <lineage>
        <taxon>Bacteria</taxon>
        <taxon>Fusobacteriati</taxon>
        <taxon>Fusobacteriota</taxon>
        <taxon>Fusobacteriia</taxon>
        <taxon>Fusobacteriales</taxon>
        <taxon>Fusobacteriaceae</taxon>
        <taxon>Fusobacterium</taxon>
    </lineage>
</organism>
<dbReference type="InterPro" id="IPR038987">
    <property type="entry name" value="MoeA-like"/>
</dbReference>
<dbReference type="GO" id="GO:0046872">
    <property type="term" value="F:metal ion binding"/>
    <property type="evidence" value="ECO:0007669"/>
    <property type="project" value="UniProtKB-UniRule"/>
</dbReference>
<evidence type="ECO:0000256" key="6">
    <source>
        <dbReference type="RuleBase" id="RU365090"/>
    </source>
</evidence>
<evidence type="ECO:0000256" key="3">
    <source>
        <dbReference type="ARBA" id="ARBA00010763"/>
    </source>
</evidence>